<dbReference type="EMBL" id="PYVF01000088">
    <property type="protein sequence ID" value="PTB88287.1"/>
    <property type="molecule type" value="Genomic_DNA"/>
</dbReference>
<feature type="signal peptide" evidence="1">
    <location>
        <begin position="1"/>
        <end position="18"/>
    </location>
</feature>
<proteinExistence type="predicted"/>
<dbReference type="Proteomes" id="UP000242087">
    <property type="component" value="Unassembled WGS sequence"/>
</dbReference>
<protein>
    <submittedName>
        <fullName evidence="2">Uncharacterized protein</fullName>
    </submittedName>
</protein>
<evidence type="ECO:0000313" key="3">
    <source>
        <dbReference type="Proteomes" id="UP000242087"/>
    </source>
</evidence>
<gene>
    <name evidence="2" type="ORF">C9927_04475</name>
</gene>
<evidence type="ECO:0000256" key="1">
    <source>
        <dbReference type="SAM" id="SignalP"/>
    </source>
</evidence>
<keyword evidence="1" id="KW-0732">Signal</keyword>
<accession>A0A2T4D3A2</accession>
<sequence>MRYIFVWFLLTASSFVAATTQEQQHLELQIGTDPHSGNALVRITFQGDADGSTEFRFSRWAGLENLSDHLERIQVRNSDGAIFEIMQQGKMVGWSITIRTTQ</sequence>
<organism evidence="2 3">
    <name type="scientific">Pseudidiomarina aestuarii</name>
    <dbReference type="NCBI Taxonomy" id="624146"/>
    <lineage>
        <taxon>Bacteria</taxon>
        <taxon>Pseudomonadati</taxon>
        <taxon>Pseudomonadota</taxon>
        <taxon>Gammaproteobacteria</taxon>
        <taxon>Alteromonadales</taxon>
        <taxon>Idiomarinaceae</taxon>
        <taxon>Pseudidiomarina</taxon>
    </lineage>
</organism>
<reference evidence="2 3" key="1">
    <citation type="submission" date="2018-03" db="EMBL/GenBank/DDBJ databases">
        <title>Cross-interface Injection: A General Nanoliter Liquid Handling Method Applied to Single Cells Genome Amplification Automated Nanoliter Liquid Handling Applied to Single Cell Multiple Displacement Amplification.</title>
        <authorList>
            <person name="Yun J."/>
            <person name="Xu P."/>
            <person name="Xu J."/>
            <person name="Dai X."/>
            <person name="Wang Y."/>
            <person name="Zheng X."/>
            <person name="Cao C."/>
            <person name="Yi Q."/>
            <person name="Zhu Y."/>
            <person name="Wang L."/>
            <person name="Dong Z."/>
            <person name="Huang Y."/>
            <person name="Huang L."/>
            <person name="Du W."/>
        </authorList>
    </citation>
    <scope>NUCLEOTIDE SEQUENCE [LARGE SCALE GENOMIC DNA]</scope>
    <source>
        <strain evidence="2 3">A12-4</strain>
    </source>
</reference>
<dbReference type="AlphaFoldDB" id="A0A2T4D3A2"/>
<feature type="chain" id="PRO_5015681668" evidence="1">
    <location>
        <begin position="19"/>
        <end position="102"/>
    </location>
</feature>
<name>A0A2T4D3A2_9GAMM</name>
<comment type="caution">
    <text evidence="2">The sequence shown here is derived from an EMBL/GenBank/DDBJ whole genome shotgun (WGS) entry which is preliminary data.</text>
</comment>
<evidence type="ECO:0000313" key="2">
    <source>
        <dbReference type="EMBL" id="PTB88287.1"/>
    </source>
</evidence>